<dbReference type="GO" id="GO:0020037">
    <property type="term" value="F:heme binding"/>
    <property type="evidence" value="ECO:0007669"/>
    <property type="project" value="InterPro"/>
</dbReference>
<evidence type="ECO:0000256" key="9">
    <source>
        <dbReference type="ARBA" id="ARBA00023002"/>
    </source>
</evidence>
<dbReference type="Proteomes" id="UP000325440">
    <property type="component" value="Unassembled WGS sequence"/>
</dbReference>
<keyword evidence="15" id="KW-1185">Reference proteome</keyword>
<organism evidence="14 15">
    <name type="scientific">Cinara cedri</name>
    <dbReference type="NCBI Taxonomy" id="506608"/>
    <lineage>
        <taxon>Eukaryota</taxon>
        <taxon>Metazoa</taxon>
        <taxon>Ecdysozoa</taxon>
        <taxon>Arthropoda</taxon>
        <taxon>Hexapoda</taxon>
        <taxon>Insecta</taxon>
        <taxon>Pterygota</taxon>
        <taxon>Neoptera</taxon>
        <taxon>Paraneoptera</taxon>
        <taxon>Hemiptera</taxon>
        <taxon>Sternorrhyncha</taxon>
        <taxon>Aphidomorpha</taxon>
        <taxon>Aphidoidea</taxon>
        <taxon>Aphididae</taxon>
        <taxon>Lachninae</taxon>
        <taxon>Cinara</taxon>
    </lineage>
</organism>
<keyword evidence="8" id="KW-0492">Microsome</keyword>
<sequence>MEAANSQSIKSVAWQPIAGYAAIALFALWFGHRWLLNRKELSHRKVLTSKMNGPKVWPIVGSALELIGSAEMVVDKIRKMTLDYGPEPFRFWMGSHLLMFITRPEDLQIVLNSSKALNRPWIYDMIFDVMEESIFLAKGKRWRNNRSIYNAFFNIKTLHKYFPIFQENNKLLIENLNKQVVKTELFDVWEYIADTNMDSIFRKI</sequence>
<dbReference type="GO" id="GO:0005506">
    <property type="term" value="F:iron ion binding"/>
    <property type="evidence" value="ECO:0007669"/>
    <property type="project" value="InterPro"/>
</dbReference>
<dbReference type="InterPro" id="IPR001128">
    <property type="entry name" value="Cyt_P450"/>
</dbReference>
<dbReference type="EMBL" id="CABPRJ010002058">
    <property type="protein sequence ID" value="VVC42923.1"/>
    <property type="molecule type" value="Genomic_DNA"/>
</dbReference>
<keyword evidence="10" id="KW-0408">Iron</keyword>
<dbReference type="GO" id="GO:0005789">
    <property type="term" value="C:endoplasmic reticulum membrane"/>
    <property type="evidence" value="ECO:0007669"/>
    <property type="project" value="UniProtKB-SubCell"/>
</dbReference>
<evidence type="ECO:0000256" key="11">
    <source>
        <dbReference type="ARBA" id="ARBA00023033"/>
    </source>
</evidence>
<keyword evidence="5" id="KW-0349">Heme</keyword>
<keyword evidence="11" id="KW-0503">Monooxygenase</keyword>
<dbReference type="OrthoDB" id="1470350at2759"/>
<evidence type="ECO:0000256" key="7">
    <source>
        <dbReference type="ARBA" id="ARBA00022824"/>
    </source>
</evidence>
<name>A0A5E4NND0_9HEMI</name>
<evidence type="ECO:0000256" key="13">
    <source>
        <dbReference type="SAM" id="Phobius"/>
    </source>
</evidence>
<evidence type="ECO:0000256" key="2">
    <source>
        <dbReference type="ARBA" id="ARBA00004174"/>
    </source>
</evidence>
<keyword evidence="9" id="KW-0560">Oxidoreductase</keyword>
<keyword evidence="12 13" id="KW-0472">Membrane</keyword>
<evidence type="ECO:0000256" key="3">
    <source>
        <dbReference type="ARBA" id="ARBA00004406"/>
    </source>
</evidence>
<dbReference type="InterPro" id="IPR050196">
    <property type="entry name" value="Cytochrome_P450_Monoox"/>
</dbReference>
<evidence type="ECO:0000256" key="6">
    <source>
        <dbReference type="ARBA" id="ARBA00022723"/>
    </source>
</evidence>
<dbReference type="AlphaFoldDB" id="A0A5E4NND0"/>
<dbReference type="InterPro" id="IPR036396">
    <property type="entry name" value="Cyt_P450_sf"/>
</dbReference>
<dbReference type="PANTHER" id="PTHR24291:SF189">
    <property type="entry name" value="CYTOCHROME P450 4C3-RELATED"/>
    <property type="match status" value="1"/>
</dbReference>
<evidence type="ECO:0000256" key="10">
    <source>
        <dbReference type="ARBA" id="ARBA00023004"/>
    </source>
</evidence>
<evidence type="ECO:0000256" key="8">
    <source>
        <dbReference type="ARBA" id="ARBA00022848"/>
    </source>
</evidence>
<comment type="subcellular location">
    <subcellularLocation>
        <location evidence="3">Endoplasmic reticulum membrane</location>
        <topology evidence="3">Peripheral membrane protein</topology>
    </subcellularLocation>
    <subcellularLocation>
        <location evidence="2">Microsome membrane</location>
        <topology evidence="2">Peripheral membrane protein</topology>
    </subcellularLocation>
</comment>
<keyword evidence="13" id="KW-1133">Transmembrane helix</keyword>
<dbReference type="PANTHER" id="PTHR24291">
    <property type="entry name" value="CYTOCHROME P450 FAMILY 4"/>
    <property type="match status" value="1"/>
</dbReference>
<evidence type="ECO:0000256" key="4">
    <source>
        <dbReference type="ARBA" id="ARBA00010617"/>
    </source>
</evidence>
<dbReference type="SUPFAM" id="SSF48264">
    <property type="entry name" value="Cytochrome P450"/>
    <property type="match status" value="1"/>
</dbReference>
<evidence type="ECO:0000313" key="15">
    <source>
        <dbReference type="Proteomes" id="UP000325440"/>
    </source>
</evidence>
<accession>A0A5E4NND0</accession>
<dbReference type="Gene3D" id="1.10.630.10">
    <property type="entry name" value="Cytochrome P450"/>
    <property type="match status" value="1"/>
</dbReference>
<dbReference type="Pfam" id="PF00067">
    <property type="entry name" value="p450"/>
    <property type="match status" value="1"/>
</dbReference>
<evidence type="ECO:0000256" key="12">
    <source>
        <dbReference type="ARBA" id="ARBA00023136"/>
    </source>
</evidence>
<reference evidence="14 15" key="1">
    <citation type="submission" date="2019-08" db="EMBL/GenBank/DDBJ databases">
        <authorList>
            <person name="Alioto T."/>
            <person name="Alioto T."/>
            <person name="Gomez Garrido J."/>
        </authorList>
    </citation>
    <scope>NUCLEOTIDE SEQUENCE [LARGE SCALE GENOMIC DNA]</scope>
</reference>
<keyword evidence="13" id="KW-0812">Transmembrane</keyword>
<evidence type="ECO:0000313" key="14">
    <source>
        <dbReference type="EMBL" id="VVC42923.1"/>
    </source>
</evidence>
<evidence type="ECO:0000256" key="5">
    <source>
        <dbReference type="ARBA" id="ARBA00022617"/>
    </source>
</evidence>
<comment type="cofactor">
    <cofactor evidence="1">
        <name>heme</name>
        <dbReference type="ChEBI" id="CHEBI:30413"/>
    </cofactor>
</comment>
<gene>
    <name evidence="14" type="ORF">CINCED_3A007478</name>
</gene>
<evidence type="ECO:0000256" key="1">
    <source>
        <dbReference type="ARBA" id="ARBA00001971"/>
    </source>
</evidence>
<comment type="similarity">
    <text evidence="4">Belongs to the cytochrome P450 family.</text>
</comment>
<keyword evidence="7" id="KW-0256">Endoplasmic reticulum</keyword>
<protein>
    <submittedName>
        <fullName evidence="14">Cytochrome P450</fullName>
    </submittedName>
</protein>
<keyword evidence="6" id="KW-0479">Metal-binding</keyword>
<proteinExistence type="inferred from homology"/>
<dbReference type="GO" id="GO:0016705">
    <property type="term" value="F:oxidoreductase activity, acting on paired donors, with incorporation or reduction of molecular oxygen"/>
    <property type="evidence" value="ECO:0007669"/>
    <property type="project" value="InterPro"/>
</dbReference>
<dbReference type="GO" id="GO:0004497">
    <property type="term" value="F:monooxygenase activity"/>
    <property type="evidence" value="ECO:0007669"/>
    <property type="project" value="UniProtKB-KW"/>
</dbReference>
<feature type="transmembrane region" description="Helical" evidence="13">
    <location>
        <begin position="17"/>
        <end position="36"/>
    </location>
</feature>